<evidence type="ECO:0000256" key="1">
    <source>
        <dbReference type="ARBA" id="ARBA00022603"/>
    </source>
</evidence>
<name>A0ABV9E596_9ACTN</name>
<dbReference type="InterPro" id="IPR029063">
    <property type="entry name" value="SAM-dependent_MTases_sf"/>
</dbReference>
<proteinExistence type="predicted"/>
<keyword evidence="1 5" id="KW-0489">Methyltransferase</keyword>
<evidence type="ECO:0000256" key="3">
    <source>
        <dbReference type="ARBA" id="ARBA00022691"/>
    </source>
</evidence>
<keyword evidence="2" id="KW-0808">Transferase</keyword>
<dbReference type="PANTHER" id="PTHR43464:SF19">
    <property type="entry name" value="UBIQUINONE BIOSYNTHESIS O-METHYLTRANSFERASE, MITOCHONDRIAL"/>
    <property type="match status" value="1"/>
</dbReference>
<dbReference type="Proteomes" id="UP001595923">
    <property type="component" value="Unassembled WGS sequence"/>
</dbReference>
<evidence type="ECO:0000256" key="2">
    <source>
        <dbReference type="ARBA" id="ARBA00022679"/>
    </source>
</evidence>
<dbReference type="Gene3D" id="3.40.50.150">
    <property type="entry name" value="Vaccinia Virus protein VP39"/>
    <property type="match status" value="1"/>
</dbReference>
<evidence type="ECO:0000259" key="4">
    <source>
        <dbReference type="Pfam" id="PF13649"/>
    </source>
</evidence>
<dbReference type="GO" id="GO:0008168">
    <property type="term" value="F:methyltransferase activity"/>
    <property type="evidence" value="ECO:0007669"/>
    <property type="project" value="UniProtKB-KW"/>
</dbReference>
<dbReference type="CDD" id="cd02440">
    <property type="entry name" value="AdoMet_MTases"/>
    <property type="match status" value="1"/>
</dbReference>
<dbReference type="Pfam" id="PF13649">
    <property type="entry name" value="Methyltransf_25"/>
    <property type="match status" value="1"/>
</dbReference>
<dbReference type="SUPFAM" id="SSF53335">
    <property type="entry name" value="S-adenosyl-L-methionine-dependent methyltransferases"/>
    <property type="match status" value="1"/>
</dbReference>
<reference evidence="6" key="1">
    <citation type="journal article" date="2019" name="Int. J. Syst. Evol. Microbiol.">
        <title>The Global Catalogue of Microorganisms (GCM) 10K type strain sequencing project: providing services to taxonomists for standard genome sequencing and annotation.</title>
        <authorList>
            <consortium name="The Broad Institute Genomics Platform"/>
            <consortium name="The Broad Institute Genome Sequencing Center for Infectious Disease"/>
            <person name="Wu L."/>
            <person name="Ma J."/>
        </authorList>
    </citation>
    <scope>NUCLEOTIDE SEQUENCE [LARGE SCALE GENOMIC DNA]</scope>
    <source>
        <strain evidence="6">XZYJ18</strain>
    </source>
</reference>
<dbReference type="InterPro" id="IPR041698">
    <property type="entry name" value="Methyltransf_25"/>
</dbReference>
<evidence type="ECO:0000313" key="5">
    <source>
        <dbReference type="EMBL" id="MFC4565812.1"/>
    </source>
</evidence>
<dbReference type="Gene3D" id="2.20.130.10">
    <property type="entry name" value="CAC2371-like domains"/>
    <property type="match status" value="1"/>
</dbReference>
<dbReference type="GO" id="GO:0032259">
    <property type="term" value="P:methylation"/>
    <property type="evidence" value="ECO:0007669"/>
    <property type="project" value="UniProtKB-KW"/>
</dbReference>
<feature type="domain" description="Methyltransferase" evidence="4">
    <location>
        <begin position="59"/>
        <end position="151"/>
    </location>
</feature>
<dbReference type="PANTHER" id="PTHR43464">
    <property type="entry name" value="METHYLTRANSFERASE"/>
    <property type="match status" value="1"/>
</dbReference>
<gene>
    <name evidence="5" type="ORF">ACFO4E_28470</name>
</gene>
<protein>
    <submittedName>
        <fullName evidence="5">Class I SAM-dependent DNA methyltransferase</fullName>
    </submittedName>
</protein>
<keyword evidence="6" id="KW-1185">Reference proteome</keyword>
<evidence type="ECO:0000313" key="6">
    <source>
        <dbReference type="Proteomes" id="UP001595923"/>
    </source>
</evidence>
<organism evidence="5 6">
    <name type="scientific">Nocardiopsis mangrovi</name>
    <dbReference type="NCBI Taxonomy" id="1179818"/>
    <lineage>
        <taxon>Bacteria</taxon>
        <taxon>Bacillati</taxon>
        <taxon>Actinomycetota</taxon>
        <taxon>Actinomycetes</taxon>
        <taxon>Streptosporangiales</taxon>
        <taxon>Nocardiopsidaceae</taxon>
        <taxon>Nocardiopsis</taxon>
    </lineage>
</organism>
<comment type="caution">
    <text evidence="5">The sequence shown here is derived from an EMBL/GenBank/DDBJ whole genome shotgun (WGS) entry which is preliminary data.</text>
</comment>
<sequence>MTAPATAPHDHSQPYATIADSYDRLLDWSSRNWDESPRTRVGDFLDTLWAGRDEPVRTVIELCCGTGAVLEELAERGYTVAGLDRSAPMLEQARARLGPAVELVRSELPDIPAGAAYDALISVGTGLNYLASPDDFARTLESMARTVRPGGPVVFDLLSVRMLTVDAVEGFAQRPIVEFDDSSFFWTYEHNAAEGYCDLTYTRFQRCPGAADELFTRTRELHRIHLRERELVERLARQAGFTDIAVYDNYAQRPASEETQYEVWTMVAPS</sequence>
<dbReference type="RefSeq" id="WP_378580133.1">
    <property type="nucleotide sequence ID" value="NZ_JBHSFQ010000048.1"/>
</dbReference>
<dbReference type="EMBL" id="JBHSFQ010000048">
    <property type="protein sequence ID" value="MFC4565812.1"/>
    <property type="molecule type" value="Genomic_DNA"/>
</dbReference>
<accession>A0ABV9E596</accession>
<keyword evidence="3" id="KW-0949">S-adenosyl-L-methionine</keyword>